<keyword evidence="3" id="KW-0539">Nucleus</keyword>
<dbReference type="CDD" id="cd00067">
    <property type="entry name" value="GAL4"/>
    <property type="match status" value="1"/>
</dbReference>
<dbReference type="Pfam" id="PF04082">
    <property type="entry name" value="Fungal_trans"/>
    <property type="match status" value="1"/>
</dbReference>
<feature type="compositionally biased region" description="Polar residues" evidence="4">
    <location>
        <begin position="150"/>
        <end position="161"/>
    </location>
</feature>
<feature type="transmembrane region" description="Helical" evidence="5">
    <location>
        <begin position="689"/>
        <end position="710"/>
    </location>
</feature>
<protein>
    <recommendedName>
        <fullName evidence="6">Zn(2)-C6 fungal-type domain-containing protein</fullName>
    </recommendedName>
</protein>
<evidence type="ECO:0000256" key="2">
    <source>
        <dbReference type="ARBA" id="ARBA00022833"/>
    </source>
</evidence>
<evidence type="ECO:0000256" key="1">
    <source>
        <dbReference type="ARBA" id="ARBA00022723"/>
    </source>
</evidence>
<evidence type="ECO:0000256" key="5">
    <source>
        <dbReference type="SAM" id="Phobius"/>
    </source>
</evidence>
<reference evidence="7 8" key="1">
    <citation type="journal article" date="2023" name="Elife">
        <title>Identification of key yeast species and microbe-microbe interactions impacting larval growth of Drosophila in the wild.</title>
        <authorList>
            <person name="Mure A."/>
            <person name="Sugiura Y."/>
            <person name="Maeda R."/>
            <person name="Honda K."/>
            <person name="Sakurai N."/>
            <person name="Takahashi Y."/>
            <person name="Watada M."/>
            <person name="Katoh T."/>
            <person name="Gotoh A."/>
            <person name="Gotoh Y."/>
            <person name="Taniguchi I."/>
            <person name="Nakamura K."/>
            <person name="Hayashi T."/>
            <person name="Katayama T."/>
            <person name="Uemura T."/>
            <person name="Hattori Y."/>
        </authorList>
    </citation>
    <scope>NUCLEOTIDE SEQUENCE [LARGE SCALE GENOMIC DNA]</scope>
    <source>
        <strain evidence="7 8">SC-9</strain>
    </source>
</reference>
<dbReference type="InterPro" id="IPR001138">
    <property type="entry name" value="Zn2Cys6_DnaBD"/>
</dbReference>
<dbReference type="GO" id="GO:0008270">
    <property type="term" value="F:zinc ion binding"/>
    <property type="evidence" value="ECO:0007669"/>
    <property type="project" value="InterPro"/>
</dbReference>
<dbReference type="PROSITE" id="PS50048">
    <property type="entry name" value="ZN2_CY6_FUNGAL_2"/>
    <property type="match status" value="1"/>
</dbReference>
<evidence type="ECO:0000259" key="6">
    <source>
        <dbReference type="PROSITE" id="PS50048"/>
    </source>
</evidence>
<dbReference type="AlphaFoldDB" id="A0AAV5QJF7"/>
<dbReference type="InterPro" id="IPR050987">
    <property type="entry name" value="AtrR-like"/>
</dbReference>
<dbReference type="GO" id="GO:0045944">
    <property type="term" value="P:positive regulation of transcription by RNA polymerase II"/>
    <property type="evidence" value="ECO:0007669"/>
    <property type="project" value="UniProtKB-ARBA"/>
</dbReference>
<accession>A0AAV5QJF7</accession>
<evidence type="ECO:0000313" key="8">
    <source>
        <dbReference type="Proteomes" id="UP001360560"/>
    </source>
</evidence>
<dbReference type="Gene3D" id="4.10.240.10">
    <property type="entry name" value="Zn(2)-C6 fungal-type DNA-binding domain"/>
    <property type="match status" value="1"/>
</dbReference>
<dbReference type="InterPro" id="IPR036864">
    <property type="entry name" value="Zn2-C6_fun-type_DNA-bd_sf"/>
</dbReference>
<dbReference type="SUPFAM" id="SSF57701">
    <property type="entry name" value="Zn2/Cys6 DNA-binding domain"/>
    <property type="match status" value="1"/>
</dbReference>
<dbReference type="SMART" id="SM00906">
    <property type="entry name" value="Fungal_trans"/>
    <property type="match status" value="1"/>
</dbReference>
<dbReference type="GO" id="GO:0006351">
    <property type="term" value="P:DNA-templated transcription"/>
    <property type="evidence" value="ECO:0007669"/>
    <property type="project" value="InterPro"/>
</dbReference>
<keyword evidence="5" id="KW-0812">Transmembrane</keyword>
<dbReference type="GO" id="GO:0003677">
    <property type="term" value="F:DNA binding"/>
    <property type="evidence" value="ECO:0007669"/>
    <property type="project" value="InterPro"/>
</dbReference>
<keyword evidence="1" id="KW-0479">Metal-binding</keyword>
<dbReference type="PANTHER" id="PTHR46910">
    <property type="entry name" value="TRANSCRIPTION FACTOR PDR1"/>
    <property type="match status" value="1"/>
</dbReference>
<dbReference type="PANTHER" id="PTHR46910:SF23">
    <property type="entry name" value="THIAMINE REPRESSIBLE GENES REGULATORY PROTEIN THI1"/>
    <property type="match status" value="1"/>
</dbReference>
<name>A0AAV5QJF7_9ASCO</name>
<gene>
    <name evidence="7" type="ORF">DASC09_018300</name>
</gene>
<feature type="compositionally biased region" description="Polar residues" evidence="4">
    <location>
        <begin position="189"/>
        <end position="199"/>
    </location>
</feature>
<sequence length="1080" mass="123907">MGSETENRKLREDYRKKRRIVPDNKRKRALFSCDRCKQRKIKCNRVKISDSGELNVRYDNTTSCINCVKASAECITQLPRKKRMYYHHVDKLEFHFQILESLLTGLHPEIDVSDLNQLIKFGNSKGIDMPDYEEFLSKSENSLLGRVNKTPVSTSSGNTKAPKNDIKNLLHPENTQVITSDNRDEISEKSNSGGQENNSAVEIPKMNDYAVERLVYDMEGNSHYIGYASSFALFNGVCSLVMRNSRQTRLTFDNHVHTYQTDEIKRFQNRTTFITNKDISTTCIGEVPILSMASDHLPLWIKFPGVSLISKEEADFYVEIFFNKIHPYYFIFSEDAFREKYKQFWLEIASLENANAMFDDKTSESERYKKILEIREISSNWIFCIYLVWILGARFKPYPGGELNENLIDMFLNLIKLGLPGIILKSSLMSIRVLYLLAIDLFASKNKNSAWILIGLACRQAISLGLHRESGVLNLKYKRPISLRKQIWWSLYIFEVTLGISFGRPSIILNKDISISYPTDLYTRPGEEDFLSYYLETIKLTKLLNEIYEVRGVIYNEKDQSPYSLKVITKTLSIRKKLIEFKENLKAKRMSFEAVLEDTKNEFYHQKIKSTYGVKRYRLDLTMNYHCYMVIMSLPFILYTVNMLVAKPEFLGHLDEPIIAILTSGIESAIELSKCLHIYNELDFLEGNLFSDLFFGYTSTMVLVLVFLMLRSFKIIEKRNITNMTAVQYLRDQLKIYDNQTPVDSNIILSSVYRTRVAMNSGKINVGETMQRSLSVTEDLLRDIGLVRILDKLFGLVEKSDSEIPKSKTSDNPIVDEKPNIEHGIFDNLDINPKFFTDRAKKSSFPNDHYNDIVENNYKDVTKLKEVPEPVSLEKEKMKNANVASLFFSKENMDKPIAEEGFNIQPISNNSTIRIQSGLSPVRNASGNTLKVENFGKTPAPVDKASTDIDRFFSELKFDNTGQFGFDNWDISIKNTLLNNMNDQFDDVELNSDAVGEFLQSSGTLAQLGGPLNNQNHSSGSNMFNVPYTSGMMNGTVSDNFQPQLNGSVANNNFNIINTGMQIDFTDSQLHAFLDEWNEQ</sequence>
<dbReference type="CDD" id="cd12148">
    <property type="entry name" value="fungal_TF_MHR"/>
    <property type="match status" value="1"/>
</dbReference>
<evidence type="ECO:0000256" key="4">
    <source>
        <dbReference type="SAM" id="MobiDB-lite"/>
    </source>
</evidence>
<organism evidence="7 8">
    <name type="scientific">Saccharomycopsis crataegensis</name>
    <dbReference type="NCBI Taxonomy" id="43959"/>
    <lineage>
        <taxon>Eukaryota</taxon>
        <taxon>Fungi</taxon>
        <taxon>Dikarya</taxon>
        <taxon>Ascomycota</taxon>
        <taxon>Saccharomycotina</taxon>
        <taxon>Saccharomycetes</taxon>
        <taxon>Saccharomycopsidaceae</taxon>
        <taxon>Saccharomycopsis</taxon>
    </lineage>
</organism>
<dbReference type="InterPro" id="IPR007219">
    <property type="entry name" value="XnlR_reg_dom"/>
</dbReference>
<dbReference type="Pfam" id="PF00172">
    <property type="entry name" value="Zn_clus"/>
    <property type="match status" value="1"/>
</dbReference>
<evidence type="ECO:0000313" key="7">
    <source>
        <dbReference type="EMBL" id="GMM34505.1"/>
    </source>
</evidence>
<keyword evidence="5" id="KW-0472">Membrane</keyword>
<dbReference type="SMART" id="SM00066">
    <property type="entry name" value="GAL4"/>
    <property type="match status" value="1"/>
</dbReference>
<keyword evidence="2" id="KW-0862">Zinc</keyword>
<keyword evidence="8" id="KW-1185">Reference proteome</keyword>
<feature type="region of interest" description="Disordered" evidence="4">
    <location>
        <begin position="147"/>
        <end position="199"/>
    </location>
</feature>
<feature type="transmembrane region" description="Helical" evidence="5">
    <location>
        <begin position="415"/>
        <end position="438"/>
    </location>
</feature>
<proteinExistence type="predicted"/>
<dbReference type="RefSeq" id="XP_064851505.1">
    <property type="nucleotide sequence ID" value="XM_064995433.1"/>
</dbReference>
<dbReference type="Proteomes" id="UP001360560">
    <property type="component" value="Unassembled WGS sequence"/>
</dbReference>
<dbReference type="EMBL" id="BTFZ01000002">
    <property type="protein sequence ID" value="GMM34505.1"/>
    <property type="molecule type" value="Genomic_DNA"/>
</dbReference>
<comment type="caution">
    <text evidence="7">The sequence shown here is derived from an EMBL/GenBank/DDBJ whole genome shotgun (WGS) entry which is preliminary data.</text>
</comment>
<dbReference type="GeneID" id="90072484"/>
<feature type="transmembrane region" description="Helical" evidence="5">
    <location>
        <begin position="625"/>
        <end position="645"/>
    </location>
</feature>
<keyword evidence="5" id="KW-1133">Transmembrane helix</keyword>
<dbReference type="GO" id="GO:0000981">
    <property type="term" value="F:DNA-binding transcription factor activity, RNA polymerase II-specific"/>
    <property type="evidence" value="ECO:0007669"/>
    <property type="project" value="InterPro"/>
</dbReference>
<feature type="domain" description="Zn(2)-C6 fungal-type" evidence="6">
    <location>
        <begin position="32"/>
        <end position="76"/>
    </location>
</feature>
<evidence type="ECO:0000256" key="3">
    <source>
        <dbReference type="ARBA" id="ARBA00023242"/>
    </source>
</evidence>